<keyword evidence="1" id="KW-0175">Coiled coil</keyword>
<dbReference type="SUPFAM" id="SSF47413">
    <property type="entry name" value="lambda repressor-like DNA-binding domains"/>
    <property type="match status" value="1"/>
</dbReference>
<protein>
    <recommendedName>
        <fullName evidence="4">XRE family transcriptional regulator</fullName>
    </recommendedName>
</protein>
<evidence type="ECO:0008006" key="4">
    <source>
        <dbReference type="Google" id="ProtNLM"/>
    </source>
</evidence>
<feature type="coiled-coil region" evidence="1">
    <location>
        <begin position="95"/>
        <end position="122"/>
    </location>
</feature>
<proteinExistence type="predicted"/>
<dbReference type="RefSeq" id="WP_285490881.1">
    <property type="nucleotide sequence ID" value="NZ_BSTI01000033.1"/>
</dbReference>
<evidence type="ECO:0000256" key="1">
    <source>
        <dbReference type="SAM" id="Coils"/>
    </source>
</evidence>
<dbReference type="GO" id="GO:0003677">
    <property type="term" value="F:DNA binding"/>
    <property type="evidence" value="ECO:0007669"/>
    <property type="project" value="InterPro"/>
</dbReference>
<reference evidence="2" key="1">
    <citation type="submission" date="2023-03" db="EMBL/GenBank/DDBJ databases">
        <title>Amycolatopsis taiwanensis NBRC 103393.</title>
        <authorList>
            <person name="Ichikawa N."/>
            <person name="Sato H."/>
            <person name="Tonouchi N."/>
        </authorList>
    </citation>
    <scope>NUCLEOTIDE SEQUENCE</scope>
    <source>
        <strain evidence="2">NBRC 103393</strain>
    </source>
</reference>
<keyword evidence="3" id="KW-1185">Reference proteome</keyword>
<name>A0A9W6VLA3_9PSEU</name>
<dbReference type="InterPro" id="IPR010982">
    <property type="entry name" value="Lambda_DNA-bd_dom_sf"/>
</dbReference>
<accession>A0A9W6VLA3</accession>
<dbReference type="AlphaFoldDB" id="A0A9W6VLA3"/>
<comment type="caution">
    <text evidence="2">The sequence shown here is derived from an EMBL/GenBank/DDBJ whole genome shotgun (WGS) entry which is preliminary data.</text>
</comment>
<evidence type="ECO:0000313" key="3">
    <source>
        <dbReference type="Proteomes" id="UP001165136"/>
    </source>
</evidence>
<sequence length="127" mass="14721">MSEDWAAVAKAINERVNELGWLQRELAKRSNVSQAVVREIQHHVVERRRSPRTLESLSVALGWHPKHLDAVLHHRRPPKPDEPVTDQGDTVWSRLTALEGRMDEITDRLDDLKTDLATVIELLRRKR</sequence>
<organism evidence="2 3">
    <name type="scientific">Amycolatopsis taiwanensis</name>
    <dbReference type="NCBI Taxonomy" id="342230"/>
    <lineage>
        <taxon>Bacteria</taxon>
        <taxon>Bacillati</taxon>
        <taxon>Actinomycetota</taxon>
        <taxon>Actinomycetes</taxon>
        <taxon>Pseudonocardiales</taxon>
        <taxon>Pseudonocardiaceae</taxon>
        <taxon>Amycolatopsis</taxon>
    </lineage>
</organism>
<gene>
    <name evidence="2" type="ORF">Atai01_78610</name>
</gene>
<dbReference type="Proteomes" id="UP001165136">
    <property type="component" value="Unassembled WGS sequence"/>
</dbReference>
<dbReference type="Gene3D" id="1.10.260.40">
    <property type="entry name" value="lambda repressor-like DNA-binding domains"/>
    <property type="match status" value="1"/>
</dbReference>
<evidence type="ECO:0000313" key="2">
    <source>
        <dbReference type="EMBL" id="GLY71242.1"/>
    </source>
</evidence>
<dbReference type="EMBL" id="BSTI01000033">
    <property type="protein sequence ID" value="GLY71242.1"/>
    <property type="molecule type" value="Genomic_DNA"/>
</dbReference>